<dbReference type="EMBL" id="ASPP01006696">
    <property type="protein sequence ID" value="ETO28385.1"/>
    <property type="molecule type" value="Genomic_DNA"/>
</dbReference>
<feature type="coiled-coil region" evidence="1">
    <location>
        <begin position="107"/>
        <end position="134"/>
    </location>
</feature>
<dbReference type="PANTHER" id="PTHR45725">
    <property type="entry name" value="FORMIN HOMOLOGY 2 FAMILY MEMBER"/>
    <property type="match status" value="1"/>
</dbReference>
<reference evidence="3 4" key="1">
    <citation type="journal article" date="2013" name="Curr. Biol.">
        <title>The Genome of the Foraminiferan Reticulomyxa filosa.</title>
        <authorList>
            <person name="Glockner G."/>
            <person name="Hulsmann N."/>
            <person name="Schleicher M."/>
            <person name="Noegel A.A."/>
            <person name="Eichinger L."/>
            <person name="Gallinger C."/>
            <person name="Pawlowski J."/>
            <person name="Sierra R."/>
            <person name="Euteneuer U."/>
            <person name="Pillet L."/>
            <person name="Moustafa A."/>
            <person name="Platzer M."/>
            <person name="Groth M."/>
            <person name="Szafranski K."/>
            <person name="Schliwa M."/>
        </authorList>
    </citation>
    <scope>NUCLEOTIDE SEQUENCE [LARGE SCALE GENOMIC DNA]</scope>
</reference>
<evidence type="ECO:0000256" key="1">
    <source>
        <dbReference type="SAM" id="Coils"/>
    </source>
</evidence>
<dbReference type="Gene3D" id="1.20.58.2220">
    <property type="entry name" value="Formin, FH2 domain"/>
    <property type="match status" value="1"/>
</dbReference>
<dbReference type="Proteomes" id="UP000023152">
    <property type="component" value="Unassembled WGS sequence"/>
</dbReference>
<dbReference type="InterPro" id="IPR051425">
    <property type="entry name" value="Formin_Homology"/>
</dbReference>
<gene>
    <name evidence="3" type="ORF">RFI_08741</name>
</gene>
<protein>
    <submittedName>
        <fullName evidence="3">Diaphanous-related formin</fullName>
    </submittedName>
</protein>
<name>X6NQ45_RETFI</name>
<dbReference type="PROSITE" id="PS51444">
    <property type="entry name" value="FH2"/>
    <property type="match status" value="1"/>
</dbReference>
<comment type="caution">
    <text evidence="3">The sequence shown here is derived from an EMBL/GenBank/DDBJ whole genome shotgun (WGS) entry which is preliminary data.</text>
</comment>
<feature type="domain" description="FH2" evidence="2">
    <location>
        <begin position="1"/>
        <end position="214"/>
    </location>
</feature>
<dbReference type="SUPFAM" id="SSF101447">
    <property type="entry name" value="Formin homology 2 domain (FH2 domain)"/>
    <property type="match status" value="1"/>
</dbReference>
<evidence type="ECO:0000313" key="4">
    <source>
        <dbReference type="Proteomes" id="UP000023152"/>
    </source>
</evidence>
<proteinExistence type="predicted"/>
<dbReference type="AlphaFoldDB" id="X6NQ45"/>
<dbReference type="InterPro" id="IPR042201">
    <property type="entry name" value="FH2_Formin_sf"/>
</dbReference>
<dbReference type="Pfam" id="PF02181">
    <property type="entry name" value="FH2"/>
    <property type="match status" value="1"/>
</dbReference>
<keyword evidence="4" id="KW-1185">Reference proteome</keyword>
<organism evidence="3 4">
    <name type="scientific">Reticulomyxa filosa</name>
    <dbReference type="NCBI Taxonomy" id="46433"/>
    <lineage>
        <taxon>Eukaryota</taxon>
        <taxon>Sar</taxon>
        <taxon>Rhizaria</taxon>
        <taxon>Retaria</taxon>
        <taxon>Foraminifera</taxon>
        <taxon>Monothalamids</taxon>
        <taxon>Reticulomyxidae</taxon>
        <taxon>Reticulomyxa</taxon>
    </lineage>
</organism>
<keyword evidence="1" id="KW-0175">Coiled coil</keyword>
<dbReference type="PANTHER" id="PTHR45725:SF1">
    <property type="entry name" value="DISHEVELLED ASSOCIATED ACTIVATOR OF MORPHOGENESIS, ISOFORM D"/>
    <property type="match status" value="1"/>
</dbReference>
<sequence>MFYFLGAPVIYLHRDSPHIRKFMEVCLAVGNFINEGTNRGDAKGFRLETFDRLESLKTTDGKMTMFMFIVQIIDNNHKELFTDFPDNLTKVVENAKKMESKAIRDAIGDMEDAMERIGKKIRRANRNLKDLQNQFNKRAGTVLNIFAKLKATSSQVKQESRANVLKLGAGGGGGGGGGILARVRASKAAAVAERDRSSTLANPLGNFYLNKIQQ</sequence>
<dbReference type="OrthoDB" id="1668162at2759"/>
<evidence type="ECO:0000313" key="3">
    <source>
        <dbReference type="EMBL" id="ETO28385.1"/>
    </source>
</evidence>
<evidence type="ECO:0000259" key="2">
    <source>
        <dbReference type="PROSITE" id="PS51444"/>
    </source>
</evidence>
<dbReference type="InterPro" id="IPR015425">
    <property type="entry name" value="FH2_Formin"/>
</dbReference>
<accession>X6NQ45</accession>